<dbReference type="PANTHER" id="PTHR43319:SF3">
    <property type="entry name" value="BETA-LACTAMASE-RELATED DOMAIN-CONTAINING PROTEIN"/>
    <property type="match status" value="1"/>
</dbReference>
<keyword evidence="3" id="KW-1185">Reference proteome</keyword>
<dbReference type="InterPro" id="IPR052907">
    <property type="entry name" value="Beta-lactamase/esterase"/>
</dbReference>
<reference evidence="2 3" key="1">
    <citation type="submission" date="2015-01" db="EMBL/GenBank/DDBJ databases">
        <title>The Genome Sequence of Cladophialophora immunda CBS83496.</title>
        <authorList>
            <consortium name="The Broad Institute Genomics Platform"/>
            <person name="Cuomo C."/>
            <person name="de Hoog S."/>
            <person name="Gorbushina A."/>
            <person name="Stielow B."/>
            <person name="Teixiera M."/>
            <person name="Abouelleil A."/>
            <person name="Chapman S.B."/>
            <person name="Priest M."/>
            <person name="Young S.K."/>
            <person name="Wortman J."/>
            <person name="Nusbaum C."/>
            <person name="Birren B."/>
        </authorList>
    </citation>
    <scope>NUCLEOTIDE SEQUENCE [LARGE SCALE GENOMIC DNA]</scope>
    <source>
        <strain evidence="2 3">CBS 83496</strain>
    </source>
</reference>
<sequence>MPAVQGHCDEKFHEVKDLLQKYIDSGEELGASIAVNLNGKDVVDIWGGYADQDRKRPWEKDTITNLFSTTKTIAAFAVLVLVDRGALSVNDKVSKYWPEFAANRKQDIEIRHILSHTSGVAGFDTPLTVEEICDSPRVTALLAEQAPWWEPGTASGYHSFTQGYLIAEVVRRVTGKSLKQFIAEDIATPLNADFQLGCSEKDEARRSNVIPPPPAGPPPLEPASIGFRVMTNPPMRAEFANSELFRKAEIGAGNGHSNAHGVNRILSVISMNGQVDGKQFISPQTIDLIFKEQSNGLDHVLAFGAPIRWGIGFALPTQGTWIDWLPSGRVCTWGGYGGSMAVVDLDRKLTISYVMNKMDNVGLGSDKARVYIAAIYKALGVS</sequence>
<dbReference type="GeneID" id="27341753"/>
<dbReference type="VEuPathDB" id="FungiDB:PV07_02559"/>
<organism evidence="2 3">
    <name type="scientific">Cladophialophora immunda</name>
    <dbReference type="NCBI Taxonomy" id="569365"/>
    <lineage>
        <taxon>Eukaryota</taxon>
        <taxon>Fungi</taxon>
        <taxon>Dikarya</taxon>
        <taxon>Ascomycota</taxon>
        <taxon>Pezizomycotina</taxon>
        <taxon>Eurotiomycetes</taxon>
        <taxon>Chaetothyriomycetidae</taxon>
        <taxon>Chaetothyriales</taxon>
        <taxon>Herpotrichiellaceae</taxon>
        <taxon>Cladophialophora</taxon>
    </lineage>
</organism>
<dbReference type="HOGENOM" id="CLU_035614_3_0_1"/>
<dbReference type="RefSeq" id="XP_016251082.1">
    <property type="nucleotide sequence ID" value="XM_016389180.1"/>
</dbReference>
<dbReference type="InterPro" id="IPR012338">
    <property type="entry name" value="Beta-lactam/transpept-like"/>
</dbReference>
<evidence type="ECO:0000313" key="3">
    <source>
        <dbReference type="Proteomes" id="UP000054466"/>
    </source>
</evidence>
<dbReference type="OrthoDB" id="5946976at2759"/>
<accession>A0A0D1ZS28</accession>
<dbReference type="AlphaFoldDB" id="A0A0D1ZS28"/>
<gene>
    <name evidence="2" type="ORF">PV07_02559</name>
</gene>
<dbReference type="STRING" id="569365.A0A0D1ZS28"/>
<dbReference type="Proteomes" id="UP000054466">
    <property type="component" value="Unassembled WGS sequence"/>
</dbReference>
<evidence type="ECO:0000259" key="1">
    <source>
        <dbReference type="Pfam" id="PF00144"/>
    </source>
</evidence>
<feature type="domain" description="Beta-lactamase-related" evidence="1">
    <location>
        <begin position="16"/>
        <end position="368"/>
    </location>
</feature>
<dbReference type="PANTHER" id="PTHR43319">
    <property type="entry name" value="BETA-LACTAMASE-RELATED"/>
    <property type="match status" value="1"/>
</dbReference>
<protein>
    <recommendedName>
        <fullName evidence="1">Beta-lactamase-related domain-containing protein</fullName>
    </recommendedName>
</protein>
<dbReference type="Gene3D" id="3.40.710.10">
    <property type="entry name" value="DD-peptidase/beta-lactamase superfamily"/>
    <property type="match status" value="1"/>
</dbReference>
<dbReference type="Pfam" id="PF00144">
    <property type="entry name" value="Beta-lactamase"/>
    <property type="match status" value="1"/>
</dbReference>
<dbReference type="InterPro" id="IPR001466">
    <property type="entry name" value="Beta-lactam-related"/>
</dbReference>
<dbReference type="EMBL" id="KN847041">
    <property type="protein sequence ID" value="KIW30866.1"/>
    <property type="molecule type" value="Genomic_DNA"/>
</dbReference>
<name>A0A0D1ZS28_9EURO</name>
<dbReference type="SUPFAM" id="SSF56601">
    <property type="entry name" value="beta-lactamase/transpeptidase-like"/>
    <property type="match status" value="1"/>
</dbReference>
<evidence type="ECO:0000313" key="2">
    <source>
        <dbReference type="EMBL" id="KIW30866.1"/>
    </source>
</evidence>
<proteinExistence type="predicted"/>